<dbReference type="PANTHER" id="PTHR21363:SF0">
    <property type="entry name" value="PREPHENATE DEHYDROGENASE [NADP(+)]"/>
    <property type="match status" value="1"/>
</dbReference>
<dbReference type="InterPro" id="IPR002912">
    <property type="entry name" value="ACT_dom"/>
</dbReference>
<dbReference type="EMBL" id="RBIL01000002">
    <property type="protein sequence ID" value="RKQ87995.1"/>
    <property type="molecule type" value="Genomic_DNA"/>
</dbReference>
<sequence length="355" mass="36873">MKVAVVGVGLIGGSVGLAARQRLGAHVVGYDPSAGALDAALTRGAIVEACPTLEAAVADADFVFVAAPVQVLAGVIRDVLAVAGPDCVVTDVGSVKRIIVQEVGDHRFIGGHPLAGAETAGVEHARADLFADATWYLTPTTETRGSHFEQLHRFITRIGAWPSAVEPETHDVVMASVSHLPHVLANVLVAQAARVLGDEGERLPATGPSFRDVTRVAGANSAVWGGIYAANADALVAAIDDLVARLTVVREQLATADAAGIAAWNDGAREDRRRLLEADLAGGEVLELRVLVPNRPGIVAEIALALGRATIDIVDMGLYPSSGSHGTVALWIRGGVVAEQAERLVRELGLEVVRA</sequence>
<dbReference type="InterPro" id="IPR046826">
    <property type="entry name" value="PDH_N"/>
</dbReference>
<keyword evidence="6" id="KW-0560">Oxidoreductase</keyword>
<dbReference type="UniPathway" id="UPA00122">
    <property type="reaction ID" value="UER00961"/>
</dbReference>
<dbReference type="Gene3D" id="3.40.50.720">
    <property type="entry name" value="NAD(P)-binding Rossmann-like Domain"/>
    <property type="match status" value="1"/>
</dbReference>
<dbReference type="Pfam" id="PF20463">
    <property type="entry name" value="PDH_C"/>
    <property type="match status" value="1"/>
</dbReference>
<dbReference type="AlphaFoldDB" id="A0A660L3V0"/>
<reference evidence="12 13" key="1">
    <citation type="submission" date="2018-10" db="EMBL/GenBank/DDBJ databases">
        <title>Genomic Encyclopedia of Archaeal and Bacterial Type Strains, Phase II (KMG-II): from individual species to whole genera.</title>
        <authorList>
            <person name="Goeker M."/>
        </authorList>
    </citation>
    <scope>NUCLEOTIDE SEQUENCE [LARGE SCALE GENOMIC DNA]</scope>
    <source>
        <strain evidence="12 13">DSM 14954</strain>
    </source>
</reference>
<dbReference type="Pfam" id="PF02153">
    <property type="entry name" value="PDH_N"/>
    <property type="match status" value="1"/>
</dbReference>
<comment type="catalytic activity">
    <reaction evidence="9">
        <text>prephenate + NAD(+) = 3-(4-hydroxyphenyl)pyruvate + CO2 + NADH</text>
        <dbReference type="Rhea" id="RHEA:13869"/>
        <dbReference type="ChEBI" id="CHEBI:16526"/>
        <dbReference type="ChEBI" id="CHEBI:29934"/>
        <dbReference type="ChEBI" id="CHEBI:36242"/>
        <dbReference type="ChEBI" id="CHEBI:57540"/>
        <dbReference type="ChEBI" id="CHEBI:57945"/>
        <dbReference type="EC" id="1.3.1.12"/>
    </reaction>
</comment>
<evidence type="ECO:0000256" key="9">
    <source>
        <dbReference type="ARBA" id="ARBA00049260"/>
    </source>
</evidence>
<dbReference type="InterPro" id="IPR008927">
    <property type="entry name" value="6-PGluconate_DH-like_C_sf"/>
</dbReference>
<dbReference type="InterPro" id="IPR045865">
    <property type="entry name" value="ACT-like_dom_sf"/>
</dbReference>
<feature type="domain" description="Prephenate/arogenate dehydrogenase" evidence="10">
    <location>
        <begin position="1"/>
        <end position="283"/>
    </location>
</feature>
<organism evidence="12 13">
    <name type="scientific">Solirubrobacter pauli</name>
    <dbReference type="NCBI Taxonomy" id="166793"/>
    <lineage>
        <taxon>Bacteria</taxon>
        <taxon>Bacillati</taxon>
        <taxon>Actinomycetota</taxon>
        <taxon>Thermoleophilia</taxon>
        <taxon>Solirubrobacterales</taxon>
        <taxon>Solirubrobacteraceae</taxon>
        <taxon>Solirubrobacter</taxon>
    </lineage>
</organism>
<dbReference type="InterPro" id="IPR050812">
    <property type="entry name" value="Preph/Arog_dehydrog"/>
</dbReference>
<name>A0A660L3V0_9ACTN</name>
<dbReference type="PROSITE" id="PS51176">
    <property type="entry name" value="PDH_ADH"/>
    <property type="match status" value="1"/>
</dbReference>
<dbReference type="SUPFAM" id="SSF51735">
    <property type="entry name" value="NAD(P)-binding Rossmann-fold domains"/>
    <property type="match status" value="1"/>
</dbReference>
<evidence type="ECO:0000256" key="2">
    <source>
        <dbReference type="ARBA" id="ARBA00007964"/>
    </source>
</evidence>
<gene>
    <name evidence="12" type="ORF">C8N24_6031</name>
</gene>
<dbReference type="Gene3D" id="1.10.3660.10">
    <property type="entry name" value="6-phosphogluconate dehydrogenase C-terminal like domain"/>
    <property type="match status" value="1"/>
</dbReference>
<keyword evidence="5" id="KW-0827">Tyrosine biosynthesis</keyword>
<dbReference type="InterPro" id="IPR003099">
    <property type="entry name" value="Prephen_DH"/>
</dbReference>
<proteinExistence type="inferred from homology"/>
<accession>A0A660L3V0</accession>
<keyword evidence="8" id="KW-0028">Amino-acid biosynthesis</keyword>
<keyword evidence="7" id="KW-0520">NAD</keyword>
<protein>
    <recommendedName>
        <fullName evidence="4">Prephenate dehydrogenase</fullName>
        <ecNumber evidence="3">1.3.1.12</ecNumber>
    </recommendedName>
</protein>
<dbReference type="EC" id="1.3.1.12" evidence="3"/>
<evidence type="ECO:0000256" key="1">
    <source>
        <dbReference type="ARBA" id="ARBA00005067"/>
    </source>
</evidence>
<evidence type="ECO:0000256" key="5">
    <source>
        <dbReference type="ARBA" id="ARBA00022498"/>
    </source>
</evidence>
<comment type="similarity">
    <text evidence="2">Belongs to the prephenate/arogenate dehydrogenase family.</text>
</comment>
<evidence type="ECO:0000259" key="11">
    <source>
        <dbReference type="PROSITE" id="PS51671"/>
    </source>
</evidence>
<dbReference type="InterPro" id="IPR046825">
    <property type="entry name" value="PDH_C"/>
</dbReference>
<keyword evidence="8" id="KW-0057">Aromatic amino acid biosynthesis</keyword>
<dbReference type="GO" id="GO:0006571">
    <property type="term" value="P:tyrosine biosynthetic process"/>
    <property type="evidence" value="ECO:0007669"/>
    <property type="project" value="UniProtKB-UniPathway"/>
</dbReference>
<dbReference type="RefSeq" id="WP_121257114.1">
    <property type="nucleotide sequence ID" value="NZ_RBIL01000002.1"/>
</dbReference>
<evidence type="ECO:0000313" key="12">
    <source>
        <dbReference type="EMBL" id="RKQ87995.1"/>
    </source>
</evidence>
<dbReference type="Proteomes" id="UP000278962">
    <property type="component" value="Unassembled WGS sequence"/>
</dbReference>
<dbReference type="OrthoDB" id="9802008at2"/>
<evidence type="ECO:0000256" key="7">
    <source>
        <dbReference type="ARBA" id="ARBA00023027"/>
    </source>
</evidence>
<dbReference type="PANTHER" id="PTHR21363">
    <property type="entry name" value="PREPHENATE DEHYDROGENASE"/>
    <property type="match status" value="1"/>
</dbReference>
<feature type="domain" description="ACT" evidence="11">
    <location>
        <begin position="287"/>
        <end position="355"/>
    </location>
</feature>
<dbReference type="GO" id="GO:0008977">
    <property type="term" value="F:prephenate dehydrogenase (NAD+) activity"/>
    <property type="evidence" value="ECO:0007669"/>
    <property type="project" value="UniProtKB-EC"/>
</dbReference>
<dbReference type="PROSITE" id="PS51671">
    <property type="entry name" value="ACT"/>
    <property type="match status" value="1"/>
</dbReference>
<dbReference type="GO" id="GO:0004665">
    <property type="term" value="F:prephenate dehydrogenase (NADP+) activity"/>
    <property type="evidence" value="ECO:0007669"/>
    <property type="project" value="InterPro"/>
</dbReference>
<comment type="caution">
    <text evidence="12">The sequence shown here is derived from an EMBL/GenBank/DDBJ whole genome shotgun (WGS) entry which is preliminary data.</text>
</comment>
<comment type="pathway">
    <text evidence="1">Amino-acid biosynthesis; L-tyrosine biosynthesis; (4-hydroxyphenyl)pyruvate from prephenate (NAD(+) route): step 1/1.</text>
</comment>
<dbReference type="SUPFAM" id="SSF48179">
    <property type="entry name" value="6-phosphogluconate dehydrogenase C-terminal domain-like"/>
    <property type="match status" value="1"/>
</dbReference>
<evidence type="ECO:0000256" key="4">
    <source>
        <dbReference type="ARBA" id="ARBA00016891"/>
    </source>
</evidence>
<evidence type="ECO:0000256" key="3">
    <source>
        <dbReference type="ARBA" id="ARBA00012068"/>
    </source>
</evidence>
<evidence type="ECO:0000256" key="8">
    <source>
        <dbReference type="ARBA" id="ARBA00023141"/>
    </source>
</evidence>
<evidence type="ECO:0000256" key="6">
    <source>
        <dbReference type="ARBA" id="ARBA00023002"/>
    </source>
</evidence>
<keyword evidence="13" id="KW-1185">Reference proteome</keyword>
<dbReference type="GO" id="GO:0070403">
    <property type="term" value="F:NAD+ binding"/>
    <property type="evidence" value="ECO:0007669"/>
    <property type="project" value="InterPro"/>
</dbReference>
<dbReference type="SUPFAM" id="SSF55021">
    <property type="entry name" value="ACT-like"/>
    <property type="match status" value="1"/>
</dbReference>
<evidence type="ECO:0000313" key="13">
    <source>
        <dbReference type="Proteomes" id="UP000278962"/>
    </source>
</evidence>
<evidence type="ECO:0000259" key="10">
    <source>
        <dbReference type="PROSITE" id="PS51176"/>
    </source>
</evidence>
<dbReference type="InterPro" id="IPR036291">
    <property type="entry name" value="NAD(P)-bd_dom_sf"/>
</dbReference>